<dbReference type="GeneID" id="75691900"/>
<evidence type="ECO:0000256" key="2">
    <source>
        <dbReference type="SAM" id="MobiDB-lite"/>
    </source>
</evidence>
<dbReference type="EMBL" id="MZ130478">
    <property type="protein sequence ID" value="QWM89406.1"/>
    <property type="molecule type" value="Genomic_DNA"/>
</dbReference>
<dbReference type="KEGG" id="vg:75691900"/>
<gene>
    <name evidence="3" type="primary">gp_16070</name>
</gene>
<sequence length="125" mass="13546">MKELSRTELATVKRTAANVKTFRAKKAKLEAQKAKIDAELESVNKSIDLFEQPIIEVTGGYTSEQVLNGEMDAALQQLKVAEQPVEEVATETASVATETPVDAPANPFMPTEEVGTDVNPLPFEA</sequence>
<reference evidence="3 4" key="1">
    <citation type="submission" date="2021-04" db="EMBL/GenBank/DDBJ databases">
        <authorList>
            <person name="Shkoporov A.N."/>
            <person name="Stockdale S.R."/>
            <person name="Guerin E."/>
            <person name="Ross R.P."/>
            <person name="Hill C."/>
        </authorList>
    </citation>
    <scope>NUCLEOTIDE SEQUENCE [LARGE SCALE GENOMIC DNA]</scope>
    <source>
        <strain evidence="4">cr151_1</strain>
    </source>
</reference>
<feature type="coiled-coil region" evidence="1">
    <location>
        <begin position="12"/>
        <end position="46"/>
    </location>
</feature>
<keyword evidence="1" id="KW-0175">Coiled coil</keyword>
<name>A0AAE7RU41_9CAUD</name>
<feature type="region of interest" description="Disordered" evidence="2">
    <location>
        <begin position="89"/>
        <end position="125"/>
    </location>
</feature>
<evidence type="ECO:0000256" key="1">
    <source>
        <dbReference type="SAM" id="Coils"/>
    </source>
</evidence>
<evidence type="ECO:0000313" key="3">
    <source>
        <dbReference type="EMBL" id="QWM89406.1"/>
    </source>
</evidence>
<proteinExistence type="predicted"/>
<organism evidence="3 4">
    <name type="scientific">uncultured phage cr151_1</name>
    <dbReference type="NCBI Taxonomy" id="2986406"/>
    <lineage>
        <taxon>Viruses</taxon>
        <taxon>Duplodnaviria</taxon>
        <taxon>Heunggongvirae</taxon>
        <taxon>Uroviricota</taxon>
        <taxon>Caudoviricetes</taxon>
        <taxon>Crassvirales</taxon>
        <taxon>Steigviridae</taxon>
        <taxon>Asinivirinae</taxon>
        <taxon>Kolpuevirus</taxon>
        <taxon>Kolpuevirus coli</taxon>
    </lineage>
</organism>
<feature type="compositionally biased region" description="Low complexity" evidence="2">
    <location>
        <begin position="90"/>
        <end position="101"/>
    </location>
</feature>
<protein>
    <submittedName>
        <fullName evidence="3">Uncharacterized protein</fullName>
    </submittedName>
</protein>
<accession>A0AAE7RU41</accession>
<dbReference type="Proteomes" id="UP000827406">
    <property type="component" value="Segment"/>
</dbReference>
<evidence type="ECO:0000313" key="4">
    <source>
        <dbReference type="Proteomes" id="UP000827406"/>
    </source>
</evidence>
<dbReference type="RefSeq" id="YP_010358978.1">
    <property type="nucleotide sequence ID" value="NC_062768.1"/>
</dbReference>
<keyword evidence="4" id="KW-1185">Reference proteome</keyword>